<protein>
    <submittedName>
        <fullName evidence="1">CLUMA_CG003877, isoform A</fullName>
    </submittedName>
</protein>
<name>A0A1J1HRK8_9DIPT</name>
<dbReference type="Proteomes" id="UP000183832">
    <property type="component" value="Unassembled WGS sequence"/>
</dbReference>
<evidence type="ECO:0000313" key="1">
    <source>
        <dbReference type="EMBL" id="CRK90162.1"/>
    </source>
</evidence>
<dbReference type="EMBL" id="CVRI01000017">
    <property type="protein sequence ID" value="CRK90162.1"/>
    <property type="molecule type" value="Genomic_DNA"/>
</dbReference>
<dbReference type="AlphaFoldDB" id="A0A1J1HRK8"/>
<organism evidence="1 2">
    <name type="scientific">Clunio marinus</name>
    <dbReference type="NCBI Taxonomy" id="568069"/>
    <lineage>
        <taxon>Eukaryota</taxon>
        <taxon>Metazoa</taxon>
        <taxon>Ecdysozoa</taxon>
        <taxon>Arthropoda</taxon>
        <taxon>Hexapoda</taxon>
        <taxon>Insecta</taxon>
        <taxon>Pterygota</taxon>
        <taxon>Neoptera</taxon>
        <taxon>Endopterygota</taxon>
        <taxon>Diptera</taxon>
        <taxon>Nematocera</taxon>
        <taxon>Chironomoidea</taxon>
        <taxon>Chironomidae</taxon>
        <taxon>Clunio</taxon>
    </lineage>
</organism>
<reference evidence="1 2" key="1">
    <citation type="submission" date="2015-04" db="EMBL/GenBank/DDBJ databases">
        <authorList>
            <person name="Syromyatnikov M.Y."/>
            <person name="Popov V.N."/>
        </authorList>
    </citation>
    <scope>NUCLEOTIDE SEQUENCE [LARGE SCALE GENOMIC DNA]</scope>
</reference>
<evidence type="ECO:0000313" key="2">
    <source>
        <dbReference type="Proteomes" id="UP000183832"/>
    </source>
</evidence>
<proteinExistence type="predicted"/>
<sequence>MRSVSSLSTSTLLRLQPLHTNQSKAEGNVVVLCNPLTLQFNVFPIFQEFGLKENHVVVCDLLHLPTSKGLKLKTNF</sequence>
<gene>
    <name evidence="1" type="ORF">CLUMA_CG003877</name>
</gene>
<keyword evidence="2" id="KW-1185">Reference proteome</keyword>
<accession>A0A1J1HRK8</accession>